<comment type="caution">
    <text evidence="1">The sequence shown here is derived from an EMBL/GenBank/DDBJ whole genome shotgun (WGS) entry which is preliminary data.</text>
</comment>
<dbReference type="EMBL" id="CM040466">
    <property type="protein sequence ID" value="MCI4384713.1"/>
    <property type="molecule type" value="Genomic_DNA"/>
</dbReference>
<keyword evidence="2" id="KW-1185">Reference proteome</keyword>
<proteinExistence type="predicted"/>
<reference evidence="1 2" key="1">
    <citation type="journal article" date="2022" name="bioRxiv">
        <title>An ancient truncated duplication of the anti-Mullerian hormone receptor type 2 gene is a potential conserved master sex determinant in the Pangasiidae catfish family.</title>
        <authorList>
            <person name="Wen M."/>
            <person name="Pan Q."/>
            <person name="Jouanno E."/>
            <person name="Montfort J."/>
            <person name="Zahm M."/>
            <person name="Cabau C."/>
            <person name="Klopp C."/>
            <person name="Iampietro C."/>
            <person name="Roques C."/>
            <person name="Bouchez O."/>
            <person name="Castinel A."/>
            <person name="Donnadieu C."/>
            <person name="Parrinello H."/>
            <person name="Poncet C."/>
            <person name="Belmonte E."/>
            <person name="Gautier V."/>
            <person name="Avarre J.-C."/>
            <person name="Dugue R."/>
            <person name="Gustiano R."/>
            <person name="Ha T.T.T."/>
            <person name="Campet M."/>
            <person name="Sriphairoj K."/>
            <person name="Ribolli J."/>
            <person name="de Almeida F.L."/>
            <person name="Desvignes T."/>
            <person name="Postlethwait J.H."/>
            <person name="Bucao C.F."/>
            <person name="Robinson-Rechavi M."/>
            <person name="Bobe J."/>
            <person name="Herpin A."/>
            <person name="Guiguen Y."/>
        </authorList>
    </citation>
    <scope>NUCLEOTIDE SEQUENCE [LARGE SCALE GENOMIC DNA]</scope>
    <source>
        <strain evidence="1">YG-Dec2019</strain>
    </source>
</reference>
<sequence length="112" mass="11671">MASSDYSQSSSQGGYGGYGGPSSQSYSQPGYGGYGPGSGSESDSSPGPYGQGYGSSYSSEKHLSMHNTSNLEVDKLQQQKTTSAFTSVSQEQKAEALMGTDSPVKMEKRSLV</sequence>
<organism evidence="1 2">
    <name type="scientific">Pangasianodon gigas</name>
    <name type="common">Mekong giant catfish</name>
    <name type="synonym">Pangasius gigas</name>
    <dbReference type="NCBI Taxonomy" id="30993"/>
    <lineage>
        <taxon>Eukaryota</taxon>
        <taxon>Metazoa</taxon>
        <taxon>Chordata</taxon>
        <taxon>Craniata</taxon>
        <taxon>Vertebrata</taxon>
        <taxon>Euteleostomi</taxon>
        <taxon>Actinopterygii</taxon>
        <taxon>Neopterygii</taxon>
        <taxon>Teleostei</taxon>
        <taxon>Ostariophysi</taxon>
        <taxon>Siluriformes</taxon>
        <taxon>Pangasiidae</taxon>
        <taxon>Pangasianodon</taxon>
    </lineage>
</organism>
<dbReference type="Proteomes" id="UP000829447">
    <property type="component" value="Linkage Group LG13"/>
</dbReference>
<evidence type="ECO:0000313" key="2">
    <source>
        <dbReference type="Proteomes" id="UP000829447"/>
    </source>
</evidence>
<gene>
    <name evidence="1" type="ORF">PGIGA_G00041910</name>
</gene>
<evidence type="ECO:0000313" key="1">
    <source>
        <dbReference type="EMBL" id="MCI4384713.1"/>
    </source>
</evidence>
<accession>A0ACC5X043</accession>
<name>A0ACC5X043_PANGG</name>
<protein>
    <submittedName>
        <fullName evidence="1">Uncharacterized protein</fullName>
    </submittedName>
</protein>